<name>A0A9W7BWI7_9STRA</name>
<evidence type="ECO:0000313" key="1">
    <source>
        <dbReference type="EMBL" id="GMH98039.1"/>
    </source>
</evidence>
<sequence>LLVEIYFWKRIKNFVCGVIGREVEEQPYTYRQVDGDLEMGESGSGESEGFLGQ</sequence>
<dbReference type="Proteomes" id="UP001162640">
    <property type="component" value="Unassembled WGS sequence"/>
</dbReference>
<gene>
    <name evidence="1" type="ORF">TL16_g13385</name>
</gene>
<dbReference type="AlphaFoldDB" id="A0A9W7BWI7"/>
<comment type="caution">
    <text evidence="1">The sequence shown here is derived from an EMBL/GenBank/DDBJ whole genome shotgun (WGS) entry which is preliminary data.</text>
</comment>
<feature type="non-terminal residue" evidence="1">
    <location>
        <position position="53"/>
    </location>
</feature>
<accession>A0A9W7BWI7</accession>
<evidence type="ECO:0000313" key="2">
    <source>
        <dbReference type="Proteomes" id="UP001162640"/>
    </source>
</evidence>
<organism evidence="1 2">
    <name type="scientific">Triparma laevis f. inornata</name>
    <dbReference type="NCBI Taxonomy" id="1714386"/>
    <lineage>
        <taxon>Eukaryota</taxon>
        <taxon>Sar</taxon>
        <taxon>Stramenopiles</taxon>
        <taxon>Ochrophyta</taxon>
        <taxon>Bolidophyceae</taxon>
        <taxon>Parmales</taxon>
        <taxon>Triparmaceae</taxon>
        <taxon>Triparma</taxon>
    </lineage>
</organism>
<reference evidence="2" key="1">
    <citation type="journal article" date="2023" name="Commun. Biol.">
        <title>Genome analysis of Parmales, the sister group of diatoms, reveals the evolutionary specialization of diatoms from phago-mixotrophs to photoautotrophs.</title>
        <authorList>
            <person name="Ban H."/>
            <person name="Sato S."/>
            <person name="Yoshikawa S."/>
            <person name="Yamada K."/>
            <person name="Nakamura Y."/>
            <person name="Ichinomiya M."/>
            <person name="Sato N."/>
            <person name="Blanc-Mathieu R."/>
            <person name="Endo H."/>
            <person name="Kuwata A."/>
            <person name="Ogata H."/>
        </authorList>
    </citation>
    <scope>NUCLEOTIDE SEQUENCE [LARGE SCALE GENOMIC DNA]</scope>
</reference>
<dbReference type="EMBL" id="BLQM01000825">
    <property type="protein sequence ID" value="GMH98039.1"/>
    <property type="molecule type" value="Genomic_DNA"/>
</dbReference>
<protein>
    <submittedName>
        <fullName evidence="1">Uncharacterized protein</fullName>
    </submittedName>
</protein>
<proteinExistence type="predicted"/>
<feature type="non-terminal residue" evidence="1">
    <location>
        <position position="1"/>
    </location>
</feature>